<sequence length="89" mass="10151">MGAYCTWRDGSKIGTWQSDTSTDISTLNCNCARDYKMYNHIMECDGSGNYRTLQTTVMNRTTIFYCVDSDGFSKSDVSTTRIDDCSLYY</sequence>
<dbReference type="AlphaFoldDB" id="A0AAV8ZMR1"/>
<organism evidence="3 4">
    <name type="scientific">Rhamnusium bicolor</name>
    <dbReference type="NCBI Taxonomy" id="1586634"/>
    <lineage>
        <taxon>Eukaryota</taxon>
        <taxon>Metazoa</taxon>
        <taxon>Ecdysozoa</taxon>
        <taxon>Arthropoda</taxon>
        <taxon>Hexapoda</taxon>
        <taxon>Insecta</taxon>
        <taxon>Pterygota</taxon>
        <taxon>Neoptera</taxon>
        <taxon>Endopterygota</taxon>
        <taxon>Coleoptera</taxon>
        <taxon>Polyphaga</taxon>
        <taxon>Cucujiformia</taxon>
        <taxon>Chrysomeloidea</taxon>
        <taxon>Cerambycidae</taxon>
        <taxon>Lepturinae</taxon>
        <taxon>Rhagiini</taxon>
        <taxon>Rhamnusium</taxon>
    </lineage>
</organism>
<protein>
    <recommendedName>
        <fullName evidence="2">Thyroglobulin type-1 domain-containing protein</fullName>
    </recommendedName>
</protein>
<keyword evidence="4" id="KW-1185">Reference proteome</keyword>
<evidence type="ECO:0000313" key="4">
    <source>
        <dbReference type="Proteomes" id="UP001162156"/>
    </source>
</evidence>
<dbReference type="SUPFAM" id="SSF57610">
    <property type="entry name" value="Thyroglobulin type-1 domain"/>
    <property type="match status" value="1"/>
</dbReference>
<evidence type="ECO:0000313" key="3">
    <source>
        <dbReference type="EMBL" id="KAJ8966779.1"/>
    </source>
</evidence>
<gene>
    <name evidence="3" type="ORF">NQ314_003317</name>
</gene>
<dbReference type="InterPro" id="IPR000716">
    <property type="entry name" value="Thyroglobulin_1"/>
</dbReference>
<accession>A0AAV8ZMR1</accession>
<comment type="caution">
    <text evidence="3">The sequence shown here is derived from an EMBL/GenBank/DDBJ whole genome shotgun (WGS) entry which is preliminary data.</text>
</comment>
<proteinExistence type="predicted"/>
<dbReference type="PROSITE" id="PS00484">
    <property type="entry name" value="THYROGLOBULIN_1_1"/>
    <property type="match status" value="1"/>
</dbReference>
<name>A0AAV8ZMR1_9CUCU</name>
<feature type="domain" description="Thyroglobulin type-1" evidence="2">
    <location>
        <begin position="40"/>
        <end position="71"/>
    </location>
</feature>
<dbReference type="InterPro" id="IPR036857">
    <property type="entry name" value="Thyroglobulin_1_sf"/>
</dbReference>
<dbReference type="EMBL" id="JANEYF010000940">
    <property type="protein sequence ID" value="KAJ8966779.1"/>
    <property type="molecule type" value="Genomic_DNA"/>
</dbReference>
<dbReference type="Proteomes" id="UP001162156">
    <property type="component" value="Unassembled WGS sequence"/>
</dbReference>
<evidence type="ECO:0000259" key="2">
    <source>
        <dbReference type="PROSITE" id="PS00484"/>
    </source>
</evidence>
<keyword evidence="1" id="KW-1015">Disulfide bond</keyword>
<evidence type="ECO:0000256" key="1">
    <source>
        <dbReference type="ARBA" id="ARBA00023157"/>
    </source>
</evidence>
<reference evidence="3" key="1">
    <citation type="journal article" date="2023" name="Insect Mol. Biol.">
        <title>Genome sequencing provides insights into the evolution of gene families encoding plant cell wall-degrading enzymes in longhorned beetles.</title>
        <authorList>
            <person name="Shin N.R."/>
            <person name="Okamura Y."/>
            <person name="Kirsch R."/>
            <person name="Pauchet Y."/>
        </authorList>
    </citation>
    <scope>NUCLEOTIDE SEQUENCE</scope>
    <source>
        <strain evidence="3">RBIC_L_NR</strain>
    </source>
</reference>